<sequence length="225" mass="24835">MRTAFMPSYTTSREYMPNVMAFSVPVTRQVAVRGTQRMTVQETRLVRDVRNERVPVQKLVYKPQQRTVMRPETTWRTVPIGTAVAMSPWGGVQTVYGAPVQSRTAASPTPDPAFNRSAAGSGSADPADGDQQFRRSSNEDESIQRSSFRRSSEEESDPNFSLPQTRREQPSRVRENGLTETRSSSGDLRVAGSSGGWRASRRGPDSALTASTAPVLYVSDSDDEQ</sequence>
<gene>
    <name evidence="2" type="ORF">E3A20_15110</name>
</gene>
<dbReference type="EMBL" id="SRHE01000299">
    <property type="protein sequence ID" value="TWW09360.1"/>
    <property type="molecule type" value="Genomic_DNA"/>
</dbReference>
<keyword evidence="3" id="KW-1185">Reference proteome</keyword>
<name>A0A5C6M3N5_9PLAN</name>
<dbReference type="Proteomes" id="UP000321083">
    <property type="component" value="Unassembled WGS sequence"/>
</dbReference>
<accession>A0A5C6M3N5</accession>
<organism evidence="2 3">
    <name type="scientific">Planctomyces bekefii</name>
    <dbReference type="NCBI Taxonomy" id="1653850"/>
    <lineage>
        <taxon>Bacteria</taxon>
        <taxon>Pseudomonadati</taxon>
        <taxon>Planctomycetota</taxon>
        <taxon>Planctomycetia</taxon>
        <taxon>Planctomycetales</taxon>
        <taxon>Planctomycetaceae</taxon>
        <taxon>Planctomyces</taxon>
    </lineage>
</organism>
<evidence type="ECO:0000313" key="3">
    <source>
        <dbReference type="Proteomes" id="UP000321083"/>
    </source>
</evidence>
<feature type="compositionally biased region" description="Low complexity" evidence="1">
    <location>
        <begin position="189"/>
        <end position="198"/>
    </location>
</feature>
<feature type="compositionally biased region" description="Low complexity" evidence="1">
    <location>
        <begin position="117"/>
        <end position="130"/>
    </location>
</feature>
<evidence type="ECO:0000256" key="1">
    <source>
        <dbReference type="SAM" id="MobiDB-lite"/>
    </source>
</evidence>
<protein>
    <submittedName>
        <fullName evidence="2">Uncharacterized protein</fullName>
    </submittedName>
</protein>
<proteinExistence type="predicted"/>
<comment type="caution">
    <text evidence="2">The sequence shown here is derived from an EMBL/GenBank/DDBJ whole genome shotgun (WGS) entry which is preliminary data.</text>
</comment>
<evidence type="ECO:0000313" key="2">
    <source>
        <dbReference type="EMBL" id="TWW09360.1"/>
    </source>
</evidence>
<feature type="region of interest" description="Disordered" evidence="1">
    <location>
        <begin position="101"/>
        <end position="225"/>
    </location>
</feature>
<reference evidence="2 3" key="2">
    <citation type="submission" date="2019-08" db="EMBL/GenBank/DDBJ databases">
        <authorList>
            <person name="Henke P."/>
        </authorList>
    </citation>
    <scope>NUCLEOTIDE SEQUENCE [LARGE SCALE GENOMIC DNA]</scope>
    <source>
        <strain evidence="2">Phe10_nw2017</strain>
    </source>
</reference>
<dbReference type="AlphaFoldDB" id="A0A5C6M3N5"/>
<reference evidence="2 3" key="1">
    <citation type="submission" date="2019-08" db="EMBL/GenBank/DDBJ databases">
        <title>100 year-old enigma solved: identification of Planctomyces bekefii, the type genus and species of the phylum Planctomycetes.</title>
        <authorList>
            <person name="Svetlana D.N."/>
            <person name="Overmann J."/>
        </authorList>
    </citation>
    <scope>NUCLEOTIDE SEQUENCE [LARGE SCALE GENOMIC DNA]</scope>
    <source>
        <strain evidence="2">Phe10_nw2017</strain>
    </source>
</reference>
<feature type="compositionally biased region" description="Basic and acidic residues" evidence="1">
    <location>
        <begin position="165"/>
        <end position="177"/>
    </location>
</feature>